<proteinExistence type="predicted"/>
<reference evidence="1 2" key="1">
    <citation type="submission" date="2024-10" db="EMBL/GenBank/DDBJ databases">
        <title>Updated reference genomes for cyclostephanoid diatoms.</title>
        <authorList>
            <person name="Roberts W.R."/>
            <person name="Alverson A.J."/>
        </authorList>
    </citation>
    <scope>NUCLEOTIDE SEQUENCE [LARGE SCALE GENOMIC DNA]</scope>
    <source>
        <strain evidence="1 2">AJA276-08</strain>
    </source>
</reference>
<comment type="caution">
    <text evidence="1">The sequence shown here is derived from an EMBL/GenBank/DDBJ whole genome shotgun (WGS) entry which is preliminary data.</text>
</comment>
<keyword evidence="2" id="KW-1185">Reference proteome</keyword>
<sequence>MKLETVCLRRPHDAYNIYSILERERIARAAKGSSCKKLSFDLAGYDFLGLPDPPPQYRDLQLPPGWFLQHEACEDTLSEIIRRDLYHTVVANWDVVDHVTRDYCETVGRILKTRHVLLTSLGGISYKVFIDSVSNGSNKRTSTQIMNTTNQGRAMKPQHGLGIHAEFPVKMDVPKDRKCLGSDKIREVDISDDDILCMYTSKS</sequence>
<dbReference type="Proteomes" id="UP001530315">
    <property type="component" value="Unassembled WGS sequence"/>
</dbReference>
<accession>A0ABD3MMW2</accession>
<evidence type="ECO:0000313" key="1">
    <source>
        <dbReference type="EMBL" id="KAL3764997.1"/>
    </source>
</evidence>
<name>A0ABD3MMW2_9STRA</name>
<dbReference type="AlphaFoldDB" id="A0ABD3MMW2"/>
<organism evidence="1 2">
    <name type="scientific">Stephanodiscus triporus</name>
    <dbReference type="NCBI Taxonomy" id="2934178"/>
    <lineage>
        <taxon>Eukaryota</taxon>
        <taxon>Sar</taxon>
        <taxon>Stramenopiles</taxon>
        <taxon>Ochrophyta</taxon>
        <taxon>Bacillariophyta</taxon>
        <taxon>Coscinodiscophyceae</taxon>
        <taxon>Thalassiosirophycidae</taxon>
        <taxon>Stephanodiscales</taxon>
        <taxon>Stephanodiscaceae</taxon>
        <taxon>Stephanodiscus</taxon>
    </lineage>
</organism>
<gene>
    <name evidence="1" type="ORF">ACHAW5_001847</name>
</gene>
<evidence type="ECO:0000313" key="2">
    <source>
        <dbReference type="Proteomes" id="UP001530315"/>
    </source>
</evidence>
<dbReference type="EMBL" id="JALLAZ020001760">
    <property type="protein sequence ID" value="KAL3764997.1"/>
    <property type="molecule type" value="Genomic_DNA"/>
</dbReference>
<protein>
    <submittedName>
        <fullName evidence="1">Uncharacterized protein</fullName>
    </submittedName>
</protein>